<evidence type="ECO:0000256" key="1">
    <source>
        <dbReference type="SAM" id="MobiDB-lite"/>
    </source>
</evidence>
<accession>A0A7S2UT64</accession>
<protein>
    <submittedName>
        <fullName evidence="2">Uncharacterized protein</fullName>
    </submittedName>
</protein>
<reference evidence="2" key="1">
    <citation type="submission" date="2021-01" db="EMBL/GenBank/DDBJ databases">
        <authorList>
            <person name="Corre E."/>
            <person name="Pelletier E."/>
            <person name="Niang G."/>
            <person name="Scheremetjew M."/>
            <person name="Finn R."/>
            <person name="Kale V."/>
            <person name="Holt S."/>
            <person name="Cochrane G."/>
            <person name="Meng A."/>
            <person name="Brown T."/>
            <person name="Cohen L."/>
        </authorList>
    </citation>
    <scope>NUCLEOTIDE SEQUENCE</scope>
    <source>
        <strain evidence="2">CCMP1661</strain>
    </source>
</reference>
<feature type="region of interest" description="Disordered" evidence="1">
    <location>
        <begin position="57"/>
        <end position="78"/>
    </location>
</feature>
<dbReference type="AlphaFoldDB" id="A0A7S2UT64"/>
<name>A0A7S2UT64_9STRA</name>
<proteinExistence type="predicted"/>
<sequence>MAIMEKIQQPQIKLVICCLLIFPLVHGFRSSLSPLKSHHAVTIRSRSTQFFMASAEAPSEVSSEEEEIQPPSSFSTRTDEEIFTEDEAMEDKVKEAFADYDLEYDNEKLPDAWDEVDYESMTMLPTNNKGQSMSRVIVVGSDQGAYDMVKAIHDNERVTGLYLSPTVETEVPQEVEDLCSAVVKCQEHTPFELAAMTEWLSANIVMVADDRYESEFLGDLKEKLSENEDVKLVQPQSSKEILGGKMEVFESLLD</sequence>
<organism evidence="2">
    <name type="scientific">Fibrocapsa japonica</name>
    <dbReference type="NCBI Taxonomy" id="94617"/>
    <lineage>
        <taxon>Eukaryota</taxon>
        <taxon>Sar</taxon>
        <taxon>Stramenopiles</taxon>
        <taxon>Ochrophyta</taxon>
        <taxon>Raphidophyceae</taxon>
        <taxon>Chattonellales</taxon>
        <taxon>Chattonellaceae</taxon>
        <taxon>Fibrocapsa</taxon>
    </lineage>
</organism>
<dbReference type="EMBL" id="HBHR01002435">
    <property type="protein sequence ID" value="CAD9858528.1"/>
    <property type="molecule type" value="Transcribed_RNA"/>
</dbReference>
<gene>
    <name evidence="2" type="ORF">FJAP1339_LOCUS1046</name>
</gene>
<evidence type="ECO:0000313" key="2">
    <source>
        <dbReference type="EMBL" id="CAD9858528.1"/>
    </source>
</evidence>